<reference evidence="1 2" key="1">
    <citation type="submission" date="2018-11" db="EMBL/GenBank/DDBJ databases">
        <authorList>
            <consortium name="Pathogen Informatics"/>
        </authorList>
    </citation>
    <scope>NUCLEOTIDE SEQUENCE [LARGE SCALE GENOMIC DNA]</scope>
    <source>
        <strain>Denwood</strain>
        <strain evidence="2">Zambia</strain>
    </source>
</reference>
<gene>
    <name evidence="1" type="ORF">SMTD_LOCUS6322</name>
</gene>
<name>A0A183NW36_9TREM</name>
<sequence>MVVESSRQETLDPGFVLLGTRQQGVPVILRILVLPGRFDLLSPSFTALSNSWLVSKDFHCRGNIITNSTKNFKEAYKSEHNFDKRLSRD</sequence>
<dbReference type="EMBL" id="UZAL01027525">
    <property type="protein sequence ID" value="VDP33276.1"/>
    <property type="molecule type" value="Genomic_DNA"/>
</dbReference>
<dbReference type="AlphaFoldDB" id="A0A183NW36"/>
<evidence type="ECO:0000313" key="2">
    <source>
        <dbReference type="Proteomes" id="UP000269396"/>
    </source>
</evidence>
<keyword evidence="2" id="KW-1185">Reference proteome</keyword>
<accession>A0A183NW36</accession>
<dbReference type="Proteomes" id="UP000269396">
    <property type="component" value="Unassembled WGS sequence"/>
</dbReference>
<proteinExistence type="predicted"/>
<protein>
    <submittedName>
        <fullName evidence="1">Uncharacterized protein</fullName>
    </submittedName>
</protein>
<evidence type="ECO:0000313" key="1">
    <source>
        <dbReference type="EMBL" id="VDP33276.1"/>
    </source>
</evidence>
<organism evidence="1 2">
    <name type="scientific">Schistosoma mattheei</name>
    <dbReference type="NCBI Taxonomy" id="31246"/>
    <lineage>
        <taxon>Eukaryota</taxon>
        <taxon>Metazoa</taxon>
        <taxon>Spiralia</taxon>
        <taxon>Lophotrochozoa</taxon>
        <taxon>Platyhelminthes</taxon>
        <taxon>Trematoda</taxon>
        <taxon>Digenea</taxon>
        <taxon>Strigeidida</taxon>
        <taxon>Schistosomatoidea</taxon>
        <taxon>Schistosomatidae</taxon>
        <taxon>Schistosoma</taxon>
    </lineage>
</organism>